<dbReference type="AlphaFoldDB" id="A0A926NXR4"/>
<evidence type="ECO:0008006" key="4">
    <source>
        <dbReference type="Google" id="ProtNLM"/>
    </source>
</evidence>
<evidence type="ECO:0000313" key="3">
    <source>
        <dbReference type="Proteomes" id="UP000619078"/>
    </source>
</evidence>
<dbReference type="Pfam" id="PF18958">
    <property type="entry name" value="DUF5700"/>
    <property type="match status" value="1"/>
</dbReference>
<dbReference type="EMBL" id="JACWMX010000004">
    <property type="protein sequence ID" value="MBD1393778.1"/>
    <property type="molecule type" value="Genomic_DNA"/>
</dbReference>
<accession>A0A926NXR4</accession>
<name>A0A926NXR4_9SPHI</name>
<reference evidence="2" key="1">
    <citation type="submission" date="2020-09" db="EMBL/GenBank/DDBJ databases">
        <title>Novel species of Mucilaginibacter isolated from a glacier on the Tibetan Plateau.</title>
        <authorList>
            <person name="Liu Q."/>
            <person name="Xin Y.-H."/>
        </authorList>
    </citation>
    <scope>NUCLEOTIDE SEQUENCE</scope>
    <source>
        <strain evidence="2">ZB1P21</strain>
    </source>
</reference>
<evidence type="ECO:0000313" key="2">
    <source>
        <dbReference type="EMBL" id="MBD1393778.1"/>
    </source>
</evidence>
<dbReference type="Proteomes" id="UP000619078">
    <property type="component" value="Unassembled WGS sequence"/>
</dbReference>
<comment type="caution">
    <text evidence="2">The sequence shown here is derived from an EMBL/GenBank/DDBJ whole genome shotgun (WGS) entry which is preliminary data.</text>
</comment>
<organism evidence="2 3">
    <name type="scientific">Mucilaginibacter glaciei</name>
    <dbReference type="NCBI Taxonomy" id="2772109"/>
    <lineage>
        <taxon>Bacteria</taxon>
        <taxon>Pseudomonadati</taxon>
        <taxon>Bacteroidota</taxon>
        <taxon>Sphingobacteriia</taxon>
        <taxon>Sphingobacteriales</taxon>
        <taxon>Sphingobacteriaceae</taxon>
        <taxon>Mucilaginibacter</taxon>
    </lineage>
</organism>
<sequence>MKISFVCLIALMVTLVPVFAQSGQKIKVALDFESAQLITNLLSGNQVTEAQLDAAAKAHGNQQLIVKVKGYSGAGEDVFKATLREVIETGTIKGEDKYNWKLVKSKLPEIKKLLVQIAANQESFITDVTNIIQSYTAPQITATVRACFLVGGGSLGFVNGGDNTFNVALQKVGNDYEGLKYLVAHELYHSMQDAGQKLRKKVKDKSMPYFAQASYGLAYNVWNEGTANLVGDFANVKTSGMLTIMQRDEEKKNNNRRRENFLLLESMIYKAYNDTASRTFDRMYNIAFSTSYDEAGYFMGYEMAKKIEQYSGRKAIADMLVQDPLVFFEEYIRVYKAHPEDQVMIRFDASTEQIIAKLAPWKDKI</sequence>
<protein>
    <recommendedName>
        <fullName evidence="4">DUF2268 domain-containing protein</fullName>
    </recommendedName>
</protein>
<dbReference type="InterPro" id="IPR043754">
    <property type="entry name" value="DUF5700"/>
</dbReference>
<evidence type="ECO:0000256" key="1">
    <source>
        <dbReference type="SAM" id="SignalP"/>
    </source>
</evidence>
<dbReference type="RefSeq" id="WP_191163514.1">
    <property type="nucleotide sequence ID" value="NZ_JACWMX010000004.1"/>
</dbReference>
<gene>
    <name evidence="2" type="ORF">IDJ76_11780</name>
</gene>
<feature type="chain" id="PRO_5036734959" description="DUF2268 domain-containing protein" evidence="1">
    <location>
        <begin position="21"/>
        <end position="365"/>
    </location>
</feature>
<feature type="signal peptide" evidence="1">
    <location>
        <begin position="1"/>
        <end position="20"/>
    </location>
</feature>
<keyword evidence="1" id="KW-0732">Signal</keyword>
<keyword evidence="3" id="KW-1185">Reference proteome</keyword>
<proteinExistence type="predicted"/>